<dbReference type="GO" id="GO:0006814">
    <property type="term" value="P:sodium ion transport"/>
    <property type="evidence" value="ECO:0007669"/>
    <property type="project" value="InterPro"/>
</dbReference>
<feature type="transmembrane region" description="Helical" evidence="1">
    <location>
        <begin position="12"/>
        <end position="35"/>
    </location>
</feature>
<dbReference type="EC" id="4.1.1.70" evidence="2"/>
<dbReference type="EMBL" id="LHUR01000023">
    <property type="protein sequence ID" value="KOA19495.1"/>
    <property type="molecule type" value="Genomic_DNA"/>
</dbReference>
<reference evidence="3" key="1">
    <citation type="submission" date="2015-08" db="EMBL/GenBank/DDBJ databases">
        <title>Genome sequence of the strict anaerobe Clostridium homopropionicum LuHBu1 (DSM 5847T).</title>
        <authorList>
            <person name="Poehlein A."/>
            <person name="Beck M."/>
            <person name="Schiel-Bengelsdorf B."/>
            <person name="Bengelsdorf F.R."/>
            <person name="Daniel R."/>
            <person name="Duerre P."/>
        </authorList>
    </citation>
    <scope>NUCLEOTIDE SEQUENCE [LARGE SCALE GENOMIC DNA]</scope>
    <source>
        <strain evidence="3">DSM 5847</strain>
    </source>
</reference>
<keyword evidence="1" id="KW-1133">Transmembrane helix</keyword>
<gene>
    <name evidence="2" type="primary">gcdB</name>
    <name evidence="2" type="ORF">CLHOM_21030</name>
</gene>
<dbReference type="Proteomes" id="UP000037043">
    <property type="component" value="Unassembled WGS sequence"/>
</dbReference>
<dbReference type="STRING" id="36844.SAMN04488501_1189"/>
<dbReference type="Pfam" id="PF03977">
    <property type="entry name" value="OAD_beta"/>
    <property type="match status" value="1"/>
</dbReference>
<dbReference type="PATRIC" id="fig|1121318.3.peg.2120"/>
<comment type="caution">
    <text evidence="2">The sequence shown here is derived from an EMBL/GenBank/DDBJ whole genome shotgun (WGS) entry which is preliminary data.</text>
</comment>
<protein>
    <submittedName>
        <fullName evidence="2">Glutaconyl-CoA decarboxylase subunit beta</fullName>
        <ecNumber evidence="2">4.1.1.70</ecNumber>
    </submittedName>
</protein>
<proteinExistence type="predicted"/>
<keyword evidence="3" id="KW-1185">Reference proteome</keyword>
<dbReference type="AlphaFoldDB" id="A0A0L6Z951"/>
<evidence type="ECO:0000313" key="3">
    <source>
        <dbReference type="Proteomes" id="UP000037043"/>
    </source>
</evidence>
<keyword evidence="1" id="KW-0812">Transmembrane</keyword>
<organism evidence="2 3">
    <name type="scientific">Clostridium homopropionicum DSM 5847</name>
    <dbReference type="NCBI Taxonomy" id="1121318"/>
    <lineage>
        <taxon>Bacteria</taxon>
        <taxon>Bacillati</taxon>
        <taxon>Bacillota</taxon>
        <taxon>Clostridia</taxon>
        <taxon>Eubacteriales</taxon>
        <taxon>Clostridiaceae</taxon>
        <taxon>Clostridium</taxon>
    </lineage>
</organism>
<evidence type="ECO:0000313" key="2">
    <source>
        <dbReference type="EMBL" id="KOA19495.1"/>
    </source>
</evidence>
<keyword evidence="2" id="KW-0456">Lyase</keyword>
<sequence>MKKEKSTKMITIFTVICALVAFISLFSSYLLSLYLSHKFNIDTRDAGSIGIIGGADGPTAVYLSGQSSSHLFTAIFALLTILGFIYLVVIKYKKNHN</sequence>
<dbReference type="RefSeq" id="WP_052221640.1">
    <property type="nucleotide sequence ID" value="NZ_LHUR01000023.1"/>
</dbReference>
<name>A0A0L6Z951_9CLOT</name>
<dbReference type="GO" id="GO:0016829">
    <property type="term" value="F:lyase activity"/>
    <property type="evidence" value="ECO:0007669"/>
    <property type="project" value="UniProtKB-KW"/>
</dbReference>
<feature type="transmembrane region" description="Helical" evidence="1">
    <location>
        <begin position="71"/>
        <end position="90"/>
    </location>
</feature>
<accession>A0A0L6Z951</accession>
<dbReference type="InterPro" id="IPR005661">
    <property type="entry name" value="OadB_MmdB"/>
</dbReference>
<evidence type="ECO:0000256" key="1">
    <source>
        <dbReference type="SAM" id="Phobius"/>
    </source>
</evidence>
<keyword evidence="1" id="KW-0472">Membrane</keyword>